<evidence type="ECO:0000313" key="3">
    <source>
        <dbReference type="Proteomes" id="UP000811619"/>
    </source>
</evidence>
<sequence length="106" mass="10457">MRSSAVLAVLAIHAGHALAAVCGSDNQGGLYAKPAPCSASSGGWTCGAASVGSVGNTFILKTGSTPVNVDIRCPKGVSKVSAGASASCSFTSDCPAPQLVYYYSKA</sequence>
<name>A0A8K0J4I0_9HYPO</name>
<keyword evidence="3" id="KW-1185">Reference proteome</keyword>
<dbReference type="AlphaFoldDB" id="A0A8K0J4I0"/>
<accession>A0A8K0J4I0</accession>
<evidence type="ECO:0000313" key="2">
    <source>
        <dbReference type="EMBL" id="KAG5919950.1"/>
    </source>
</evidence>
<organism evidence="2 3">
    <name type="scientific">Claviceps africana</name>
    <dbReference type="NCBI Taxonomy" id="83212"/>
    <lineage>
        <taxon>Eukaryota</taxon>
        <taxon>Fungi</taxon>
        <taxon>Dikarya</taxon>
        <taxon>Ascomycota</taxon>
        <taxon>Pezizomycotina</taxon>
        <taxon>Sordariomycetes</taxon>
        <taxon>Hypocreomycetidae</taxon>
        <taxon>Hypocreales</taxon>
        <taxon>Clavicipitaceae</taxon>
        <taxon>Claviceps</taxon>
    </lineage>
</organism>
<dbReference type="EMBL" id="SRPY01000640">
    <property type="protein sequence ID" value="KAG5919950.1"/>
    <property type="molecule type" value="Genomic_DNA"/>
</dbReference>
<feature type="signal peptide" evidence="1">
    <location>
        <begin position="1"/>
        <end position="19"/>
    </location>
</feature>
<protein>
    <submittedName>
        <fullName evidence="2">Uncharacterized protein</fullName>
    </submittedName>
</protein>
<gene>
    <name evidence="2" type="ORF">E4U42_006377</name>
</gene>
<keyword evidence="1" id="KW-0732">Signal</keyword>
<dbReference type="Proteomes" id="UP000811619">
    <property type="component" value="Unassembled WGS sequence"/>
</dbReference>
<proteinExistence type="predicted"/>
<evidence type="ECO:0000256" key="1">
    <source>
        <dbReference type="SAM" id="SignalP"/>
    </source>
</evidence>
<reference evidence="2" key="1">
    <citation type="journal article" date="2020" name="bioRxiv">
        <title>Whole genome comparisons of ergot fungi reveals the divergence and evolution of species within the genus Claviceps are the result of varying mechanisms driving genome evolution and host range expansion.</title>
        <authorList>
            <person name="Wyka S.A."/>
            <person name="Mondo S.J."/>
            <person name="Liu M."/>
            <person name="Dettman J."/>
            <person name="Nalam V."/>
            <person name="Broders K.D."/>
        </authorList>
    </citation>
    <scope>NUCLEOTIDE SEQUENCE</scope>
    <source>
        <strain evidence="2">CCC 489</strain>
    </source>
</reference>
<comment type="caution">
    <text evidence="2">The sequence shown here is derived from an EMBL/GenBank/DDBJ whole genome shotgun (WGS) entry which is preliminary data.</text>
</comment>
<feature type="chain" id="PRO_5035442795" evidence="1">
    <location>
        <begin position="20"/>
        <end position="106"/>
    </location>
</feature>